<evidence type="ECO:0000256" key="3">
    <source>
        <dbReference type="RuleBase" id="RU003718"/>
    </source>
</evidence>
<protein>
    <recommendedName>
        <fullName evidence="4">Glycosyltransferase</fullName>
        <ecNumber evidence="4">2.4.1.-</ecNumber>
    </recommendedName>
</protein>
<dbReference type="GO" id="GO:0080044">
    <property type="term" value="F:quercetin 7-O-glucosyltransferase activity"/>
    <property type="evidence" value="ECO:0007669"/>
    <property type="project" value="TreeGrafter"/>
</dbReference>
<dbReference type="Pfam" id="PF00201">
    <property type="entry name" value="UDPGT"/>
    <property type="match status" value="1"/>
</dbReference>
<evidence type="ECO:0000256" key="1">
    <source>
        <dbReference type="ARBA" id="ARBA00009995"/>
    </source>
</evidence>
<organism evidence="5">
    <name type="scientific">Nymphaea colorata</name>
    <name type="common">pocket water lily</name>
    <dbReference type="NCBI Taxonomy" id="210225"/>
    <lineage>
        <taxon>Eukaryota</taxon>
        <taxon>Viridiplantae</taxon>
        <taxon>Streptophyta</taxon>
        <taxon>Embryophyta</taxon>
        <taxon>Tracheophyta</taxon>
        <taxon>Spermatophyta</taxon>
        <taxon>Magnoliopsida</taxon>
        <taxon>Nymphaeales</taxon>
        <taxon>Nymphaeaceae</taxon>
        <taxon>Nymphaea</taxon>
    </lineage>
</organism>
<dbReference type="Gene3D" id="3.40.50.2000">
    <property type="entry name" value="Glycogen Phosphorylase B"/>
    <property type="match status" value="2"/>
</dbReference>
<evidence type="ECO:0000256" key="4">
    <source>
        <dbReference type="RuleBase" id="RU362057"/>
    </source>
</evidence>
<dbReference type="EC" id="2.4.1.-" evidence="4"/>
<dbReference type="EMBL" id="LR721781">
    <property type="protein sequence ID" value="VVW10720.1"/>
    <property type="molecule type" value="Genomic_DNA"/>
</dbReference>
<dbReference type="AlphaFoldDB" id="A0A5K1BAX5"/>
<dbReference type="InterPro" id="IPR002213">
    <property type="entry name" value="UDP_glucos_trans"/>
</dbReference>
<proteinExistence type="inferred from homology"/>
<keyword evidence="2 3" id="KW-0808">Transferase</keyword>
<dbReference type="Gramene" id="NC3G0231320.1">
    <property type="protein sequence ID" value="NC3G0231320.1:cds"/>
    <property type="gene ID" value="NC3G0231320"/>
</dbReference>
<dbReference type="PANTHER" id="PTHR11926">
    <property type="entry name" value="GLUCOSYL/GLUCURONOSYL TRANSFERASES"/>
    <property type="match status" value="1"/>
</dbReference>
<name>A0A5K1BAX5_9MAGN</name>
<dbReference type="FunFam" id="3.40.50.2000:FF:000019">
    <property type="entry name" value="Glycosyltransferase"/>
    <property type="match status" value="1"/>
</dbReference>
<evidence type="ECO:0000313" key="5">
    <source>
        <dbReference type="EMBL" id="VVW10720.1"/>
    </source>
</evidence>
<dbReference type="InterPro" id="IPR035595">
    <property type="entry name" value="UDP_glycos_trans_CS"/>
</dbReference>
<keyword evidence="3" id="KW-0328">Glycosyltransferase</keyword>
<dbReference type="SUPFAM" id="SSF53756">
    <property type="entry name" value="UDP-Glycosyltransferase/glycogen phosphorylase"/>
    <property type="match status" value="1"/>
</dbReference>
<accession>A0A5K1BAX5</accession>
<dbReference type="PANTHER" id="PTHR11926:SF1534">
    <property type="entry name" value="GLYCOSYLTRANSFERASE"/>
    <property type="match status" value="1"/>
</dbReference>
<comment type="similarity">
    <text evidence="1 3">Belongs to the UDP-glycosyltransferase family.</text>
</comment>
<dbReference type="CDD" id="cd03784">
    <property type="entry name" value="GT1_Gtf-like"/>
    <property type="match status" value="1"/>
</dbReference>
<reference evidence="5" key="1">
    <citation type="submission" date="2019-09" db="EMBL/GenBank/DDBJ databases">
        <authorList>
            <person name="Zhang L."/>
        </authorList>
    </citation>
    <scope>NUCLEOTIDE SEQUENCE</scope>
</reference>
<gene>
    <name evidence="5" type="ORF">NYM_LOCUS16437</name>
</gene>
<dbReference type="PROSITE" id="PS00375">
    <property type="entry name" value="UDPGT"/>
    <property type="match status" value="1"/>
</dbReference>
<evidence type="ECO:0000256" key="2">
    <source>
        <dbReference type="ARBA" id="ARBA00022679"/>
    </source>
</evidence>
<dbReference type="GO" id="GO:0080043">
    <property type="term" value="F:quercetin 3-O-glucosyltransferase activity"/>
    <property type="evidence" value="ECO:0007669"/>
    <property type="project" value="TreeGrafter"/>
</dbReference>
<sequence>MKKPHFLLVSFPAQGHINPTLQLAKILVRLGAAATFVTPPKAYSRISSSFSITTTTTTITSGISFATISDGTESGSGVDSSDPMYPAQFESHGPSSLAALVRSFADSGRSVSCIVYNFLLPWVADVAVDLGVPSALLWIQPSAVLAVYYHFIVKSPHLFTDLSQKIQLPGLPPLAAEELPSFVLPDNPFPLSVPIFCSMFRAVEESKSKWVLVNSFDALEECVVSSLKEVNLDVIGVGPLIPSAFLDKKRSSDQDMAFGGDLHSPISGCNVMHWLDLKEAGSVLYASFGTLAMLSPVQVDEIAAGLLESGHYFIWVVRLPENYGGFPAGFDEAVKKRGLLVKWCRQVEVLAHPSVGCFVTHSGWNSTLEGLVNGKPMVCVPQWSDQPTNAKLVEQVWRIGVRARKNQEGVVGREELKRCVNVVMGEESGKEMRKKALRWRELAVEAATADGGTSDRNIRTIIGYFKPEKEDDEKSIEQEPDIARLELAVA</sequence>
<dbReference type="OrthoDB" id="5835829at2759"/>